<evidence type="ECO:0000313" key="3">
    <source>
        <dbReference type="Proteomes" id="UP000187609"/>
    </source>
</evidence>
<protein>
    <recommendedName>
        <fullName evidence="1">RNase H type-1 domain-containing protein</fullName>
    </recommendedName>
</protein>
<dbReference type="AlphaFoldDB" id="A0A1J6KT71"/>
<dbReference type="PANTHER" id="PTHR47723:SF19">
    <property type="entry name" value="POLYNUCLEOTIDYL TRANSFERASE, RIBONUCLEASE H-LIKE SUPERFAMILY PROTEIN"/>
    <property type="match status" value="1"/>
</dbReference>
<feature type="domain" description="RNase H type-1" evidence="1">
    <location>
        <begin position="36"/>
        <end position="94"/>
    </location>
</feature>
<dbReference type="InterPro" id="IPR044730">
    <property type="entry name" value="RNase_H-like_dom_plant"/>
</dbReference>
<dbReference type="InterPro" id="IPR002156">
    <property type="entry name" value="RNaseH_domain"/>
</dbReference>
<dbReference type="EMBL" id="MJEQ01002210">
    <property type="protein sequence ID" value="OIT27976.1"/>
    <property type="molecule type" value="Genomic_DNA"/>
</dbReference>
<dbReference type="SMR" id="A0A1J6KT71"/>
<reference evidence="2" key="1">
    <citation type="submission" date="2016-11" db="EMBL/GenBank/DDBJ databases">
        <title>The genome of Nicotiana attenuata.</title>
        <authorList>
            <person name="Xu S."/>
            <person name="Brockmoeller T."/>
            <person name="Gaquerel E."/>
            <person name="Navarro A."/>
            <person name="Kuhl H."/>
            <person name="Gase K."/>
            <person name="Ling Z."/>
            <person name="Zhou W."/>
            <person name="Kreitzer C."/>
            <person name="Stanke M."/>
            <person name="Tang H."/>
            <person name="Lyons E."/>
            <person name="Pandey P."/>
            <person name="Pandey S.P."/>
            <person name="Timmermann B."/>
            <person name="Baldwin I.T."/>
        </authorList>
    </citation>
    <scope>NUCLEOTIDE SEQUENCE [LARGE SCALE GENOMIC DNA]</scope>
    <source>
        <strain evidence="2">UT</strain>
    </source>
</reference>
<dbReference type="Gene3D" id="3.30.420.10">
    <property type="entry name" value="Ribonuclease H-like superfamily/Ribonuclease H"/>
    <property type="match status" value="1"/>
</dbReference>
<dbReference type="Proteomes" id="UP000187609">
    <property type="component" value="Unassembled WGS sequence"/>
</dbReference>
<gene>
    <name evidence="2" type="ORF">A4A49_54834</name>
</gene>
<accession>A0A1J6KT71</accession>
<dbReference type="GO" id="GO:0004523">
    <property type="term" value="F:RNA-DNA hybrid ribonuclease activity"/>
    <property type="evidence" value="ECO:0007669"/>
    <property type="project" value="InterPro"/>
</dbReference>
<dbReference type="SUPFAM" id="SSF53098">
    <property type="entry name" value="Ribonuclease H-like"/>
    <property type="match status" value="1"/>
</dbReference>
<dbReference type="CDD" id="cd06222">
    <property type="entry name" value="RNase_H_like"/>
    <property type="match status" value="1"/>
</dbReference>
<feature type="non-terminal residue" evidence="2">
    <location>
        <position position="1"/>
    </location>
</feature>
<dbReference type="InterPro" id="IPR012337">
    <property type="entry name" value="RNaseH-like_sf"/>
</dbReference>
<dbReference type="Gramene" id="OIT27976">
    <property type="protein sequence ID" value="OIT27976"/>
    <property type="gene ID" value="A4A49_54834"/>
</dbReference>
<dbReference type="OMA" id="MNSIMIA"/>
<keyword evidence="3" id="KW-1185">Reference proteome</keyword>
<dbReference type="InterPro" id="IPR036397">
    <property type="entry name" value="RNaseH_sf"/>
</dbReference>
<dbReference type="InterPro" id="IPR053151">
    <property type="entry name" value="RNase_H-like"/>
</dbReference>
<name>A0A1J6KT71_NICAT</name>
<evidence type="ECO:0000313" key="2">
    <source>
        <dbReference type="EMBL" id="OIT27976.1"/>
    </source>
</evidence>
<comment type="caution">
    <text evidence="2">The sequence shown here is derived from an EMBL/GenBank/DDBJ whole genome shotgun (WGS) entry which is preliminary data.</text>
</comment>
<dbReference type="GO" id="GO:0003676">
    <property type="term" value="F:nucleic acid binding"/>
    <property type="evidence" value="ECO:0007669"/>
    <property type="project" value="InterPro"/>
</dbReference>
<proteinExistence type="predicted"/>
<organism evidence="2 3">
    <name type="scientific">Nicotiana attenuata</name>
    <name type="common">Coyote tobacco</name>
    <dbReference type="NCBI Taxonomy" id="49451"/>
    <lineage>
        <taxon>Eukaryota</taxon>
        <taxon>Viridiplantae</taxon>
        <taxon>Streptophyta</taxon>
        <taxon>Embryophyta</taxon>
        <taxon>Tracheophyta</taxon>
        <taxon>Spermatophyta</taxon>
        <taxon>Magnoliopsida</taxon>
        <taxon>eudicotyledons</taxon>
        <taxon>Gunneridae</taxon>
        <taxon>Pentapetalae</taxon>
        <taxon>asterids</taxon>
        <taxon>lamiids</taxon>
        <taxon>Solanales</taxon>
        <taxon>Solanaceae</taxon>
        <taxon>Nicotianoideae</taxon>
        <taxon>Nicotianeae</taxon>
        <taxon>Nicotiana</taxon>
    </lineage>
</organism>
<sequence length="117" mass="13546">VCDIVERFRPTPIWKVVKWIRPPNGIVKINIDESFARGKAGIRGIIRTEQRTMIMAFSMPISWATNNQAEALAAKFGIQWCLQNGFQEYILELDRLLDHCGYAEDEKRQEFEVQSSD</sequence>
<evidence type="ECO:0000259" key="1">
    <source>
        <dbReference type="Pfam" id="PF13456"/>
    </source>
</evidence>
<dbReference type="PANTHER" id="PTHR47723">
    <property type="entry name" value="OS05G0353850 PROTEIN"/>
    <property type="match status" value="1"/>
</dbReference>
<dbReference type="Pfam" id="PF13456">
    <property type="entry name" value="RVT_3"/>
    <property type="match status" value="1"/>
</dbReference>